<dbReference type="InterPro" id="IPR008979">
    <property type="entry name" value="Galactose-bd-like_sf"/>
</dbReference>
<dbReference type="SUPFAM" id="SSF53474">
    <property type="entry name" value="alpha/beta-Hydrolases"/>
    <property type="match status" value="1"/>
</dbReference>
<dbReference type="InterPro" id="IPR005674">
    <property type="entry name" value="CocE/Ser_esterase"/>
</dbReference>
<dbReference type="GO" id="GO:0008239">
    <property type="term" value="F:dipeptidyl-peptidase activity"/>
    <property type="evidence" value="ECO:0007669"/>
    <property type="project" value="InterPro"/>
</dbReference>
<accession>A0A6J4VV00</accession>
<feature type="non-terminal residue" evidence="3">
    <location>
        <position position="357"/>
    </location>
</feature>
<dbReference type="SUPFAM" id="SSF49785">
    <property type="entry name" value="Galactose-binding domain-like"/>
    <property type="match status" value="1"/>
</dbReference>
<evidence type="ECO:0000313" key="3">
    <source>
        <dbReference type="EMBL" id="CAA9587571.1"/>
    </source>
</evidence>
<name>A0A6J4VV00_9DEIN</name>
<dbReference type="NCBIfam" id="TIGR00976">
    <property type="entry name" value="CocE_NonD"/>
    <property type="match status" value="1"/>
</dbReference>
<keyword evidence="1 3" id="KW-0378">Hydrolase</keyword>
<dbReference type="EC" id="3.1.1.-" evidence="3"/>
<sequence length="357" mass="39123">MPARLAVMPTSDHPVLATSAPWFSEWLRHPGRDQFWQDLSVDERADRVTVPAFHVGGWFDIFAGSTTRAFTRMRSAAGSAEARDGQRLIIGPWDHLTYSGLYRDRQFGMSADVAAIDLTGAHIAFYDRWLRGREGALDGSAPVRIFVMGIDQWRDEQDWPLPDTRYSDYFLGGAGRANTADGDGTLTPGTPGPDGSDTFTYDPGDPVPSLGGRLLMPSALNAVGPVDQAPVERRDDVLCFTTPVLAAAVEVTGNVSLELYVSSSAVDSDFTGKLVDVFPDGRAIYLTDGILRTRHRNALDRPEMMRPGQVYQITLDLSVTSNVFLPGHRIRLEVSSSNFPRYDRNTNTGGVIAEEGL</sequence>
<dbReference type="Pfam" id="PF08530">
    <property type="entry name" value="PepX_C"/>
    <property type="match status" value="1"/>
</dbReference>
<dbReference type="InterPro" id="IPR013736">
    <property type="entry name" value="Xaa-Pro_dipept_C"/>
</dbReference>
<dbReference type="InterPro" id="IPR000383">
    <property type="entry name" value="Xaa-Pro-like_dom"/>
</dbReference>
<dbReference type="AlphaFoldDB" id="A0A6J4VV00"/>
<dbReference type="EMBL" id="CADCWP010000343">
    <property type="protein sequence ID" value="CAA9587571.1"/>
    <property type="molecule type" value="Genomic_DNA"/>
</dbReference>
<dbReference type="Gene3D" id="1.10.3020.10">
    <property type="entry name" value="alpha-amino acid ester hydrolase ( Helical cap domain)"/>
    <property type="match status" value="1"/>
</dbReference>
<reference evidence="3" key="1">
    <citation type="submission" date="2020-02" db="EMBL/GenBank/DDBJ databases">
        <authorList>
            <person name="Meier V. D."/>
        </authorList>
    </citation>
    <scope>NUCLEOTIDE SEQUENCE</scope>
    <source>
        <strain evidence="3">AVDCRST_MAG86</strain>
    </source>
</reference>
<evidence type="ECO:0000259" key="2">
    <source>
        <dbReference type="SMART" id="SM00939"/>
    </source>
</evidence>
<feature type="domain" description="Xaa-Pro dipeptidyl-peptidase C-terminal" evidence="2">
    <location>
        <begin position="123"/>
        <end position="357"/>
    </location>
</feature>
<proteinExistence type="predicted"/>
<dbReference type="SMART" id="SM00939">
    <property type="entry name" value="PepX_C"/>
    <property type="match status" value="1"/>
</dbReference>
<gene>
    <name evidence="3" type="ORF">AVDCRST_MAG86-3827</name>
</gene>
<protein>
    <submittedName>
        <fullName evidence="3">Cocaine esterase</fullName>
        <ecNumber evidence="3">3.1.1.-</ecNumber>
    </submittedName>
</protein>
<dbReference type="Pfam" id="PF02129">
    <property type="entry name" value="Peptidase_S15"/>
    <property type="match status" value="1"/>
</dbReference>
<dbReference type="Gene3D" id="2.60.120.260">
    <property type="entry name" value="Galactose-binding domain-like"/>
    <property type="match status" value="1"/>
</dbReference>
<evidence type="ECO:0000256" key="1">
    <source>
        <dbReference type="ARBA" id="ARBA00022801"/>
    </source>
</evidence>
<dbReference type="InterPro" id="IPR029058">
    <property type="entry name" value="AB_hydrolase_fold"/>
</dbReference>
<organism evidence="3">
    <name type="scientific">uncultured Truepera sp</name>
    <dbReference type="NCBI Taxonomy" id="543023"/>
    <lineage>
        <taxon>Bacteria</taxon>
        <taxon>Thermotogati</taxon>
        <taxon>Deinococcota</taxon>
        <taxon>Deinococci</taxon>
        <taxon>Trueperales</taxon>
        <taxon>Trueperaceae</taxon>
        <taxon>Truepera</taxon>
        <taxon>environmental samples</taxon>
    </lineage>
</organism>
<dbReference type="Gene3D" id="3.40.50.1820">
    <property type="entry name" value="alpha/beta hydrolase"/>
    <property type="match status" value="1"/>
</dbReference>